<dbReference type="EMBL" id="BGPR01000138">
    <property type="protein sequence ID" value="GBL98237.1"/>
    <property type="molecule type" value="Genomic_DNA"/>
</dbReference>
<proteinExistence type="predicted"/>
<dbReference type="AlphaFoldDB" id="A0A4Y2C3B0"/>
<protein>
    <submittedName>
        <fullName evidence="1">Uncharacterized protein</fullName>
    </submittedName>
</protein>
<gene>
    <name evidence="1" type="ORF">AVEN_174047_1</name>
</gene>
<evidence type="ECO:0000313" key="1">
    <source>
        <dbReference type="EMBL" id="GBL98237.1"/>
    </source>
</evidence>
<comment type="caution">
    <text evidence="1">The sequence shown here is derived from an EMBL/GenBank/DDBJ whole genome shotgun (WGS) entry which is preliminary data.</text>
</comment>
<dbReference type="Proteomes" id="UP000499080">
    <property type="component" value="Unassembled WGS sequence"/>
</dbReference>
<keyword evidence="2" id="KW-1185">Reference proteome</keyword>
<reference evidence="1 2" key="1">
    <citation type="journal article" date="2019" name="Sci. Rep.">
        <title>Orb-weaving spider Araneus ventricosus genome elucidates the spidroin gene catalogue.</title>
        <authorList>
            <person name="Kono N."/>
            <person name="Nakamura H."/>
            <person name="Ohtoshi R."/>
            <person name="Moran D.A.P."/>
            <person name="Shinohara A."/>
            <person name="Yoshida Y."/>
            <person name="Fujiwara M."/>
            <person name="Mori M."/>
            <person name="Tomita M."/>
            <person name="Arakawa K."/>
        </authorList>
    </citation>
    <scope>NUCLEOTIDE SEQUENCE [LARGE SCALE GENOMIC DNA]</scope>
</reference>
<sequence>MGGKLSCFPKRKKFGYFEDFYSCETEMGSQQNVSSDDAIIFDLATVEPSAIEQKDSNDCLVLETPEDENFKNSDYAQTSEHLDFKQTEINILDTTDEISNAETFVMKQNGETTTEYVVSDLPYTILDHKDSATVDLLHHQQFLKTIQKSKLIDSSKLLLKWQNSLHTIMTEKLKNKWMNIAESKEFQMLPLAKQQEMRKLWEHKFCSRQ</sequence>
<accession>A0A4Y2C3B0</accession>
<name>A0A4Y2C3B0_ARAVE</name>
<evidence type="ECO:0000313" key="2">
    <source>
        <dbReference type="Proteomes" id="UP000499080"/>
    </source>
</evidence>
<organism evidence="1 2">
    <name type="scientific">Araneus ventricosus</name>
    <name type="common">Orbweaver spider</name>
    <name type="synonym">Epeira ventricosa</name>
    <dbReference type="NCBI Taxonomy" id="182803"/>
    <lineage>
        <taxon>Eukaryota</taxon>
        <taxon>Metazoa</taxon>
        <taxon>Ecdysozoa</taxon>
        <taxon>Arthropoda</taxon>
        <taxon>Chelicerata</taxon>
        <taxon>Arachnida</taxon>
        <taxon>Araneae</taxon>
        <taxon>Araneomorphae</taxon>
        <taxon>Entelegynae</taxon>
        <taxon>Araneoidea</taxon>
        <taxon>Araneidae</taxon>
        <taxon>Araneus</taxon>
    </lineage>
</organism>